<dbReference type="PROSITE" id="PS50077">
    <property type="entry name" value="HEAT_REPEAT"/>
    <property type="match status" value="1"/>
</dbReference>
<dbReference type="InterPro" id="IPR016024">
    <property type="entry name" value="ARM-type_fold"/>
</dbReference>
<evidence type="ECO:0000256" key="1">
    <source>
        <dbReference type="ARBA" id="ARBA00004308"/>
    </source>
</evidence>
<feature type="repeat" description="HEAT" evidence="8">
    <location>
        <begin position="93"/>
        <end position="130"/>
    </location>
</feature>
<evidence type="ECO:0000256" key="2">
    <source>
        <dbReference type="ARBA" id="ARBA00010225"/>
    </source>
</evidence>
<comment type="similarity">
    <text evidence="2">Belongs to the VAC14 family.</text>
</comment>
<evidence type="ECO:0000256" key="8">
    <source>
        <dbReference type="PROSITE-ProRule" id="PRU00103"/>
    </source>
</evidence>
<reference evidence="11" key="1">
    <citation type="submission" date="2025-08" db="UniProtKB">
        <authorList>
            <consortium name="RefSeq"/>
        </authorList>
    </citation>
    <scope>IDENTIFICATION</scope>
    <source>
        <tissue evidence="11">Whole body</tissue>
    </source>
</reference>
<name>A0A8B8F3B6_9HEMI</name>
<dbReference type="GO" id="GO:0010008">
    <property type="term" value="C:endosome membrane"/>
    <property type="evidence" value="ECO:0007669"/>
    <property type="project" value="TreeGrafter"/>
</dbReference>
<evidence type="ECO:0000256" key="6">
    <source>
        <dbReference type="ARBA" id="ARBA00045654"/>
    </source>
</evidence>
<feature type="domain" description="Vacuolar protein 14 C-terminal Fig4-binding" evidence="9">
    <location>
        <begin position="454"/>
        <end position="631"/>
    </location>
</feature>
<organism evidence="10 11">
    <name type="scientific">Sipha flava</name>
    <name type="common">yellow sugarcane aphid</name>
    <dbReference type="NCBI Taxonomy" id="143950"/>
    <lineage>
        <taxon>Eukaryota</taxon>
        <taxon>Metazoa</taxon>
        <taxon>Ecdysozoa</taxon>
        <taxon>Arthropoda</taxon>
        <taxon>Hexapoda</taxon>
        <taxon>Insecta</taxon>
        <taxon>Pterygota</taxon>
        <taxon>Neoptera</taxon>
        <taxon>Paraneoptera</taxon>
        <taxon>Hemiptera</taxon>
        <taxon>Sternorrhyncha</taxon>
        <taxon>Aphidomorpha</taxon>
        <taxon>Aphidoidea</taxon>
        <taxon>Aphididae</taxon>
        <taxon>Sipha</taxon>
    </lineage>
</organism>
<dbReference type="InterPro" id="IPR021133">
    <property type="entry name" value="HEAT_type_2"/>
</dbReference>
<keyword evidence="10" id="KW-1185">Reference proteome</keyword>
<evidence type="ECO:0000256" key="7">
    <source>
        <dbReference type="ARBA" id="ARBA00047092"/>
    </source>
</evidence>
<dbReference type="AlphaFoldDB" id="A0A8B8F3B6"/>
<dbReference type="OrthoDB" id="5574975at2759"/>
<gene>
    <name evidence="11" type="primary">LOC112679509</name>
</gene>
<keyword evidence="4" id="KW-0677">Repeat</keyword>
<sequence>MERDYAPLSTACVRALNDKMYDKRKAAALEIEKMVKEFAAVNNSMQIRRLLKVLGQDFAMSKNPNAKKGGLIGLAAMAVGLGKDSVNYIDDLIIPILVNFNDSDLKVRYYASESLYNVSKVARSAVLKHFPDIFKSLSKLATDPDQNVKNASELLDRLMKDIVTDHSNIFDLIGFIPLLRERIYTDNTFAKQFIISWITVLDDVPSIDLVIYLPEILDGLFKMLSDPTFEIKKMCDAVLKKFLQDLHQNPEKVEYTDMINTLVIYSYSTDEFVQYTAMCWIKEFIDLYGSKILPFTSSILKASMASNSNHDNESQMRIKQTAKLVNSTLMELIIGVKDITDDSKESTEGENLDLASVITVFTKELSGSAIETKITVLKWIYHLFINLPNRMIVHMESIFPLLLSTLSYPNEEVVHNNLKVIAKIISPSAAQTNNKHYFDSFIISLLKQFSCDRTLLKDRGQFIIRQICGLLNSNDIYRTLSTFLLDEENMKFASVMVGTLNTILLTSPELYDLRTQLRAVEKQENREMFLCLFRTWCHNPVAAVALCLLTQNYLLVCKLLQKFASMDITVDLLVEVDKLIQLLESPIFIYLRMELLEEPVNQYLIQALYGLLMIMPQSDAFQLLRHRLKCVPNLRIGSEKSNSEKVKVDFKNVFDTNTMLNHFTTLQEKHRNYRITSNAQQLDKAISKIDI</sequence>
<dbReference type="Gene3D" id="1.25.10.10">
    <property type="entry name" value="Leucine-rich Repeat Variant"/>
    <property type="match status" value="2"/>
</dbReference>
<dbReference type="PANTHER" id="PTHR16023">
    <property type="entry name" value="TAX1 BINDING PROTEIN-RELATED"/>
    <property type="match status" value="1"/>
</dbReference>
<dbReference type="GO" id="GO:0070772">
    <property type="term" value="C:PAS complex"/>
    <property type="evidence" value="ECO:0007669"/>
    <property type="project" value="InterPro"/>
</dbReference>
<comment type="function">
    <text evidence="6">Scaffold protein component of the PI(3,5)P2 regulatory complex which regulates both the synthesis and turnover of phosphatidylinositol 3,5-bisphosphate (PtdIns(3,5)P2). Pentamerizes into a star-shaped structure and nucleates the assembly of the complex. The pentamer binds a single copy each of PIKFYVE and FIG4 and coordinates both PIKfyve kinase activity and FIG4 phosphatase activity, being required to maintain normal levels of phosphatidylinositol 3-phosphate (PtdIns(3)P) and phosphatidylinositol 5-phosphate (PtdIns(5)P). Plays a role in the biogenesis of endosome carrier vesicles (ECV) / multivesicular bodies (MVB) transport intermediates from early endosomes.</text>
</comment>
<evidence type="ECO:0000259" key="9">
    <source>
        <dbReference type="Pfam" id="PF11916"/>
    </source>
</evidence>
<evidence type="ECO:0000256" key="5">
    <source>
        <dbReference type="ARBA" id="ARBA00023136"/>
    </source>
</evidence>
<dbReference type="GeneID" id="112679509"/>
<evidence type="ECO:0000256" key="4">
    <source>
        <dbReference type="ARBA" id="ARBA00022737"/>
    </source>
</evidence>
<dbReference type="Proteomes" id="UP000694846">
    <property type="component" value="Unplaced"/>
</dbReference>
<dbReference type="InterPro" id="IPR026825">
    <property type="entry name" value="Vac14"/>
</dbReference>
<dbReference type="SUPFAM" id="SSF48371">
    <property type="entry name" value="ARM repeat"/>
    <property type="match status" value="1"/>
</dbReference>
<dbReference type="GO" id="GO:0006661">
    <property type="term" value="P:phosphatidylinositol biosynthetic process"/>
    <property type="evidence" value="ECO:0007669"/>
    <property type="project" value="InterPro"/>
</dbReference>
<protein>
    <recommendedName>
        <fullName evidence="3">Protein VAC14 homolog</fullName>
    </recommendedName>
</protein>
<dbReference type="InterPro" id="IPR011989">
    <property type="entry name" value="ARM-like"/>
</dbReference>
<comment type="subcellular location">
    <subcellularLocation>
        <location evidence="1">Endomembrane system</location>
    </subcellularLocation>
</comment>
<dbReference type="RefSeq" id="XP_025405120.1">
    <property type="nucleotide sequence ID" value="XM_025549335.1"/>
</dbReference>
<evidence type="ECO:0000313" key="11">
    <source>
        <dbReference type="RefSeq" id="XP_025405120.1"/>
    </source>
</evidence>
<evidence type="ECO:0000256" key="3">
    <source>
        <dbReference type="ARBA" id="ARBA00013840"/>
    </source>
</evidence>
<dbReference type="PANTHER" id="PTHR16023:SF0">
    <property type="entry name" value="PROTEIN VAC14 HOMOLOG"/>
    <property type="match status" value="1"/>
</dbReference>
<evidence type="ECO:0000313" key="10">
    <source>
        <dbReference type="Proteomes" id="UP000694846"/>
    </source>
</evidence>
<proteinExistence type="inferred from homology"/>
<dbReference type="Pfam" id="PF12755">
    <property type="entry name" value="Vac14_Fab1_bd"/>
    <property type="match status" value="1"/>
</dbReference>
<comment type="subunit">
    <text evidence="7">Forms pentamers. Component of the PI(3,5)P2 regulatory complex/PAS complex, at least composed of PIKFYVE, FIG4 and VAC14. VAC14 nucleates the assembly of the complex and serves as a scaffold by pentamerizing into a star-shaped structure, which can bind a single copy each of PIKFYVE and FIG4 and coordinates their activities. Interacts with NOS1.</text>
</comment>
<dbReference type="InterPro" id="IPR021841">
    <property type="entry name" value="VAC14_Fig4p-bd"/>
</dbReference>
<accession>A0A8B8F3B6</accession>
<keyword evidence="5" id="KW-0472">Membrane</keyword>
<dbReference type="Pfam" id="PF11916">
    <property type="entry name" value="Vac14_Fig4_bd"/>
    <property type="match status" value="1"/>
</dbReference>